<dbReference type="Pfam" id="PF02826">
    <property type="entry name" value="2-Hacid_dh_C"/>
    <property type="match status" value="1"/>
</dbReference>
<dbReference type="InterPro" id="IPR029753">
    <property type="entry name" value="D-isomer_DH_CS"/>
</dbReference>
<feature type="domain" description="D-isomer specific 2-hydroxyacid dehydrogenase NAD-binding" evidence="4">
    <location>
        <begin position="112"/>
        <end position="289"/>
    </location>
</feature>
<sequence>MKTILVTPRGYAKYGSKAGKRLEALGYEMDVNHTGRPLPKDVFAEKAKRASGIIAGVDELNEELLRECRHLKAIVKFGVGTDNIDLSVCEELGIKVGRCIGTNSNAVAELTIGMMFAAARHIVSNAINVKSHGWNKPTGLELFHKKIGIIGFGNIGKHVARIANGIGMEVLIYDMFDAAQDVLAEYNAKQTSVEQILKECDFISIHVPLTQETKDMISIKEFKMMKDTAVLVNAARGGIVNEYALYEALKSKEIYACASDVFTSEPPQREPWIDELLKMDHFIQTAHIASRSVESEINTVNAATDTMIQLLQDQSK</sequence>
<evidence type="ECO:0000256" key="3">
    <source>
        <dbReference type="ARBA" id="ARBA00023027"/>
    </source>
</evidence>
<dbReference type="Proteomes" id="UP000635828">
    <property type="component" value="Unassembled WGS sequence"/>
</dbReference>
<evidence type="ECO:0000313" key="6">
    <source>
        <dbReference type="Proteomes" id="UP000635828"/>
    </source>
</evidence>
<evidence type="ECO:0000256" key="1">
    <source>
        <dbReference type="ARBA" id="ARBA00005854"/>
    </source>
</evidence>
<keyword evidence="6" id="KW-1185">Reference proteome</keyword>
<dbReference type="InterPro" id="IPR029752">
    <property type="entry name" value="D-isomer_DH_CS1"/>
</dbReference>
<dbReference type="PROSITE" id="PS00065">
    <property type="entry name" value="D_2_HYDROXYACID_DH_1"/>
    <property type="match status" value="1"/>
</dbReference>
<dbReference type="InterPro" id="IPR006140">
    <property type="entry name" value="D-isomer_DH_NAD-bd"/>
</dbReference>
<reference evidence="5 6" key="1">
    <citation type="submission" date="2020-08" db="EMBL/GenBank/DDBJ databases">
        <title>Genome public.</title>
        <authorList>
            <person name="Liu C."/>
            <person name="Sun Q."/>
        </authorList>
    </citation>
    <scope>NUCLEOTIDE SEQUENCE [LARGE SCALE GENOMIC DNA]</scope>
    <source>
        <strain evidence="5 6">NSJ-7</strain>
    </source>
</reference>
<evidence type="ECO:0000256" key="2">
    <source>
        <dbReference type="ARBA" id="ARBA00023002"/>
    </source>
</evidence>
<evidence type="ECO:0000313" key="5">
    <source>
        <dbReference type="EMBL" id="MBC5676093.1"/>
    </source>
</evidence>
<dbReference type="CDD" id="cd12172">
    <property type="entry name" value="PGDH_like_2"/>
    <property type="match status" value="1"/>
</dbReference>
<organism evidence="5 6">
    <name type="scientific">Anaerostipes hominis</name>
    <name type="common">ex Liu et al. 2021</name>
    <dbReference type="NCBI Taxonomy" id="2763018"/>
    <lineage>
        <taxon>Bacteria</taxon>
        <taxon>Bacillati</taxon>
        <taxon>Bacillota</taxon>
        <taxon>Clostridia</taxon>
        <taxon>Lachnospirales</taxon>
        <taxon>Lachnospiraceae</taxon>
        <taxon>Anaerostipes</taxon>
    </lineage>
</organism>
<comment type="similarity">
    <text evidence="1">Belongs to the D-isomer specific 2-hydroxyacid dehydrogenase family.</text>
</comment>
<dbReference type="SUPFAM" id="SSF51735">
    <property type="entry name" value="NAD(P)-binding Rossmann-fold domains"/>
    <property type="match status" value="1"/>
</dbReference>
<dbReference type="InterPro" id="IPR036291">
    <property type="entry name" value="NAD(P)-bd_dom_sf"/>
</dbReference>
<dbReference type="PANTHER" id="PTHR43761">
    <property type="entry name" value="D-ISOMER SPECIFIC 2-HYDROXYACID DEHYDROGENASE FAMILY PROTEIN (AFU_ORTHOLOGUE AFUA_1G13630)"/>
    <property type="match status" value="1"/>
</dbReference>
<dbReference type="SUPFAM" id="SSF52283">
    <property type="entry name" value="Formate/glycerate dehydrogenase catalytic domain-like"/>
    <property type="match status" value="1"/>
</dbReference>
<comment type="caution">
    <text evidence="5">The sequence shown here is derived from an EMBL/GenBank/DDBJ whole genome shotgun (WGS) entry which is preliminary data.</text>
</comment>
<dbReference type="RefSeq" id="WP_024727990.1">
    <property type="nucleotide sequence ID" value="NZ_JACOOS010000001.1"/>
</dbReference>
<name>A0ABR7FLJ7_9FIRM</name>
<protein>
    <submittedName>
        <fullName evidence="5">Phosphoglycerate dehydrogenase</fullName>
    </submittedName>
</protein>
<evidence type="ECO:0000259" key="4">
    <source>
        <dbReference type="Pfam" id="PF02826"/>
    </source>
</evidence>
<dbReference type="EMBL" id="JACOOS010000001">
    <property type="protein sequence ID" value="MBC5676093.1"/>
    <property type="molecule type" value="Genomic_DNA"/>
</dbReference>
<keyword evidence="3" id="KW-0520">NAD</keyword>
<dbReference type="InterPro" id="IPR050418">
    <property type="entry name" value="D-iso_2-hydroxyacid_DH_PdxB"/>
</dbReference>
<dbReference type="PROSITE" id="PS00670">
    <property type="entry name" value="D_2_HYDROXYACID_DH_2"/>
    <property type="match status" value="1"/>
</dbReference>
<dbReference type="Gene3D" id="3.40.50.720">
    <property type="entry name" value="NAD(P)-binding Rossmann-like Domain"/>
    <property type="match status" value="2"/>
</dbReference>
<gene>
    <name evidence="5" type="ORF">H8S22_00205</name>
</gene>
<accession>A0ABR7FLJ7</accession>
<proteinExistence type="inferred from homology"/>
<dbReference type="PROSITE" id="PS00671">
    <property type="entry name" value="D_2_HYDROXYACID_DH_3"/>
    <property type="match status" value="1"/>
</dbReference>
<keyword evidence="2" id="KW-0560">Oxidoreductase</keyword>
<dbReference type="PANTHER" id="PTHR43761:SF1">
    <property type="entry name" value="D-ISOMER SPECIFIC 2-HYDROXYACID DEHYDROGENASE CATALYTIC DOMAIN-CONTAINING PROTEIN-RELATED"/>
    <property type="match status" value="1"/>
</dbReference>